<evidence type="ECO:0000256" key="1">
    <source>
        <dbReference type="SAM" id="MobiDB-lite"/>
    </source>
</evidence>
<dbReference type="HOGENOM" id="CLU_094600_1_0_11"/>
<evidence type="ECO:0000313" key="4">
    <source>
        <dbReference type="Proteomes" id="UP000006640"/>
    </source>
</evidence>
<feature type="transmembrane region" description="Helical" evidence="2">
    <location>
        <begin position="158"/>
        <end position="178"/>
    </location>
</feature>
<dbReference type="InterPro" id="IPR009339">
    <property type="entry name" value="DUF998"/>
</dbReference>
<keyword evidence="2" id="KW-1133">Transmembrane helix</keyword>
<proteinExistence type="predicted"/>
<protein>
    <recommendedName>
        <fullName evidence="5">DUF998 domain-containing protein</fullName>
    </recommendedName>
</protein>
<feature type="transmembrane region" description="Helical" evidence="2">
    <location>
        <begin position="33"/>
        <end position="53"/>
    </location>
</feature>
<organism evidence="3 4">
    <name type="scientific">Thermobispora bispora (strain ATCC 19993 / DSM 43833 / CBS 139.67 / JCM 10125 / KCTC 9307 / NBRC 14880 / R51)</name>
    <dbReference type="NCBI Taxonomy" id="469371"/>
    <lineage>
        <taxon>Bacteria</taxon>
        <taxon>Bacillati</taxon>
        <taxon>Actinomycetota</taxon>
        <taxon>Actinomycetes</taxon>
        <taxon>Streptosporangiales</taxon>
        <taxon>Streptosporangiaceae</taxon>
        <taxon>Thermobispora</taxon>
    </lineage>
</organism>
<name>D6Y5K0_THEBD</name>
<dbReference type="KEGG" id="tbi:Tbis_2694"/>
<dbReference type="STRING" id="469371.Tbis_2694"/>
<feature type="transmembrane region" description="Helical" evidence="2">
    <location>
        <begin position="73"/>
        <end position="99"/>
    </location>
</feature>
<dbReference type="AlphaFoldDB" id="D6Y5K0"/>
<dbReference type="EMBL" id="CP001874">
    <property type="protein sequence ID" value="ADG89395.1"/>
    <property type="molecule type" value="Genomic_DNA"/>
</dbReference>
<accession>D6Y5K0</accession>
<dbReference type="Pfam" id="PF06197">
    <property type="entry name" value="DUF998"/>
    <property type="match status" value="1"/>
</dbReference>
<keyword evidence="2" id="KW-0812">Transmembrane</keyword>
<sequence length="253" mass="26189">MLTGMNGLANTGVLLAEGPPPPRKPDKATRRSLLGGMLAGPLFTVAYLLEGAIKPDGYDPLRHPVSSLALGEFGGLQTASFIVAGVPSLAGAAGLRRALRAAPGPRRGARWGPLLLGIWAAQLVCMGIFRTDPVSGYPPGTPAAHEQYSGPAAALHDAIAMLGFVALAAACVVFAVRFGVRRRPGWAACSALSALGFLATMALAIAAFEQVEPLTAYGGLFQRIAITIAWCWQTLLAAHTLRALPDVPATSSD</sequence>
<reference evidence="3 4" key="1">
    <citation type="submission" date="2010-01" db="EMBL/GenBank/DDBJ databases">
        <title>The complete genome of Thermobispora bispora DSM 43833.</title>
        <authorList>
            <consortium name="US DOE Joint Genome Institute (JGI-PGF)"/>
            <person name="Lucas S."/>
            <person name="Copeland A."/>
            <person name="Lapidus A."/>
            <person name="Glavina del Rio T."/>
            <person name="Dalin E."/>
            <person name="Tice H."/>
            <person name="Bruce D."/>
            <person name="Goodwin L."/>
            <person name="Pitluck S."/>
            <person name="Kyrpides N."/>
            <person name="Mavromatis K."/>
            <person name="Ivanova N."/>
            <person name="Mikhailova N."/>
            <person name="Chertkov O."/>
            <person name="Brettin T."/>
            <person name="Detter J.C."/>
            <person name="Han C."/>
            <person name="Larimer F."/>
            <person name="Land M."/>
            <person name="Hauser L."/>
            <person name="Markowitz V."/>
            <person name="Cheng J.-F."/>
            <person name="Hugenholtz P."/>
            <person name="Woyke T."/>
            <person name="Wu D."/>
            <person name="Jando M."/>
            <person name="Schneider S."/>
            <person name="Klenk H.-P."/>
            <person name="Eisen J.A."/>
        </authorList>
    </citation>
    <scope>NUCLEOTIDE SEQUENCE [LARGE SCALE GENOMIC DNA]</scope>
    <source>
        <strain evidence="4">ATCC 19993 / DSM 43833 / CBS 139.67 / JCM 10125 / KCTC 9307 / NBRC 14880 / R51</strain>
    </source>
</reference>
<keyword evidence="2" id="KW-0472">Membrane</keyword>
<feature type="transmembrane region" description="Helical" evidence="2">
    <location>
        <begin position="111"/>
        <end position="129"/>
    </location>
</feature>
<evidence type="ECO:0000313" key="3">
    <source>
        <dbReference type="EMBL" id="ADG89395.1"/>
    </source>
</evidence>
<gene>
    <name evidence="3" type="ordered locus">Tbis_2694</name>
</gene>
<dbReference type="eggNOG" id="COG3371">
    <property type="taxonomic scope" value="Bacteria"/>
</dbReference>
<keyword evidence="4" id="KW-1185">Reference proteome</keyword>
<feature type="transmembrane region" description="Helical" evidence="2">
    <location>
        <begin position="185"/>
        <end position="208"/>
    </location>
</feature>
<dbReference type="Proteomes" id="UP000006640">
    <property type="component" value="Chromosome"/>
</dbReference>
<evidence type="ECO:0008006" key="5">
    <source>
        <dbReference type="Google" id="ProtNLM"/>
    </source>
</evidence>
<feature type="region of interest" description="Disordered" evidence="1">
    <location>
        <begin position="1"/>
        <end position="29"/>
    </location>
</feature>
<evidence type="ECO:0000256" key="2">
    <source>
        <dbReference type="SAM" id="Phobius"/>
    </source>
</evidence>